<keyword evidence="1" id="KW-0472">Membrane</keyword>
<keyword evidence="1" id="KW-0812">Transmembrane</keyword>
<dbReference type="EMBL" id="UOEU01000367">
    <property type="protein sequence ID" value="VAW32514.1"/>
    <property type="molecule type" value="Genomic_DNA"/>
</dbReference>
<gene>
    <name evidence="2" type="ORF">MNBD_CHLOROFLEXI01-67</name>
</gene>
<sequence length="66" mass="7509">MNNFLDKMSNFLSRYPGFLPLLGLALIVMNLILQLFPGNWFVDRNILLHIGLITSLIGLLLIRPLT</sequence>
<protein>
    <submittedName>
        <fullName evidence="2">Uncharacterized protein</fullName>
    </submittedName>
</protein>
<feature type="transmembrane region" description="Helical" evidence="1">
    <location>
        <begin position="12"/>
        <end position="33"/>
    </location>
</feature>
<name>A0A3B0VLJ3_9ZZZZ</name>
<reference evidence="2" key="1">
    <citation type="submission" date="2018-06" db="EMBL/GenBank/DDBJ databases">
        <authorList>
            <person name="Zhirakovskaya E."/>
        </authorList>
    </citation>
    <scope>NUCLEOTIDE SEQUENCE</scope>
</reference>
<keyword evidence="1" id="KW-1133">Transmembrane helix</keyword>
<proteinExistence type="predicted"/>
<organism evidence="2">
    <name type="scientific">hydrothermal vent metagenome</name>
    <dbReference type="NCBI Taxonomy" id="652676"/>
    <lineage>
        <taxon>unclassified sequences</taxon>
        <taxon>metagenomes</taxon>
        <taxon>ecological metagenomes</taxon>
    </lineage>
</organism>
<evidence type="ECO:0000313" key="2">
    <source>
        <dbReference type="EMBL" id="VAW32514.1"/>
    </source>
</evidence>
<accession>A0A3B0VLJ3</accession>
<feature type="transmembrane region" description="Helical" evidence="1">
    <location>
        <begin position="45"/>
        <end position="62"/>
    </location>
</feature>
<evidence type="ECO:0000256" key="1">
    <source>
        <dbReference type="SAM" id="Phobius"/>
    </source>
</evidence>
<dbReference type="AlphaFoldDB" id="A0A3B0VLJ3"/>